<feature type="transmembrane region" description="Helical" evidence="6">
    <location>
        <begin position="290"/>
        <end position="307"/>
    </location>
</feature>
<organism evidence="7 8">
    <name type="scientific">Caballeronia choica</name>
    <dbReference type="NCBI Taxonomy" id="326476"/>
    <lineage>
        <taxon>Bacteria</taxon>
        <taxon>Pseudomonadati</taxon>
        <taxon>Pseudomonadota</taxon>
        <taxon>Betaproteobacteria</taxon>
        <taxon>Burkholderiales</taxon>
        <taxon>Burkholderiaceae</taxon>
        <taxon>Caballeronia</taxon>
    </lineage>
</organism>
<dbReference type="OrthoDB" id="103403at2"/>
<reference evidence="7" key="1">
    <citation type="submission" date="2016-01" db="EMBL/GenBank/DDBJ databases">
        <authorList>
            <person name="Peeters C."/>
        </authorList>
    </citation>
    <scope>NUCLEOTIDE SEQUENCE [LARGE SCALE GENOMIC DNA]</scope>
    <source>
        <strain evidence="7">LMG 22940</strain>
    </source>
</reference>
<evidence type="ECO:0000256" key="2">
    <source>
        <dbReference type="ARBA" id="ARBA00022475"/>
    </source>
</evidence>
<feature type="transmembrane region" description="Helical" evidence="6">
    <location>
        <begin position="6"/>
        <end position="28"/>
    </location>
</feature>
<feature type="transmembrane region" description="Helical" evidence="6">
    <location>
        <begin position="78"/>
        <end position="101"/>
    </location>
</feature>
<feature type="transmembrane region" description="Helical" evidence="6">
    <location>
        <begin position="386"/>
        <end position="404"/>
    </location>
</feature>
<dbReference type="PANTHER" id="PTHR30250">
    <property type="entry name" value="PST FAMILY PREDICTED COLANIC ACID TRANSPORTER"/>
    <property type="match status" value="1"/>
</dbReference>
<evidence type="ECO:0000256" key="5">
    <source>
        <dbReference type="ARBA" id="ARBA00023136"/>
    </source>
</evidence>
<dbReference type="GO" id="GO:0005886">
    <property type="term" value="C:plasma membrane"/>
    <property type="evidence" value="ECO:0007669"/>
    <property type="project" value="UniProtKB-SubCell"/>
</dbReference>
<keyword evidence="2" id="KW-1003">Cell membrane</keyword>
<accession>A0A158KRQ5</accession>
<dbReference type="InterPro" id="IPR002797">
    <property type="entry name" value="Polysacc_synth"/>
</dbReference>
<comment type="subcellular location">
    <subcellularLocation>
        <location evidence="1">Cell membrane</location>
        <topology evidence="1">Multi-pass membrane protein</topology>
    </subcellularLocation>
</comment>
<keyword evidence="8" id="KW-1185">Reference proteome</keyword>
<proteinExistence type="predicted"/>
<dbReference type="InterPro" id="IPR050833">
    <property type="entry name" value="Poly_Biosynth_Transport"/>
</dbReference>
<keyword evidence="5 6" id="KW-0472">Membrane</keyword>
<dbReference type="EMBL" id="FCON02000145">
    <property type="protein sequence ID" value="SAL83792.1"/>
    <property type="molecule type" value="Genomic_DNA"/>
</dbReference>
<evidence type="ECO:0000256" key="6">
    <source>
        <dbReference type="SAM" id="Phobius"/>
    </source>
</evidence>
<dbReference type="PANTHER" id="PTHR30250:SF11">
    <property type="entry name" value="O-ANTIGEN TRANSPORTER-RELATED"/>
    <property type="match status" value="1"/>
</dbReference>
<feature type="transmembrane region" description="Helical" evidence="6">
    <location>
        <begin position="167"/>
        <end position="190"/>
    </location>
</feature>
<evidence type="ECO:0000256" key="3">
    <source>
        <dbReference type="ARBA" id="ARBA00022692"/>
    </source>
</evidence>
<comment type="caution">
    <text evidence="7">The sequence shown here is derived from an EMBL/GenBank/DDBJ whole genome shotgun (WGS) entry which is preliminary data.</text>
</comment>
<dbReference type="Proteomes" id="UP000054770">
    <property type="component" value="Unassembled WGS sequence"/>
</dbReference>
<dbReference type="AlphaFoldDB" id="A0A158KRQ5"/>
<gene>
    <name evidence="7" type="ORF">AWB68_07045</name>
</gene>
<dbReference type="Pfam" id="PF01943">
    <property type="entry name" value="Polysacc_synt"/>
    <property type="match status" value="1"/>
</dbReference>
<evidence type="ECO:0000256" key="1">
    <source>
        <dbReference type="ARBA" id="ARBA00004651"/>
    </source>
</evidence>
<evidence type="ECO:0000313" key="7">
    <source>
        <dbReference type="EMBL" id="SAL83792.1"/>
    </source>
</evidence>
<feature type="transmembrane region" description="Helical" evidence="6">
    <location>
        <begin position="327"/>
        <end position="349"/>
    </location>
</feature>
<feature type="transmembrane region" description="Helical" evidence="6">
    <location>
        <begin position="361"/>
        <end position="380"/>
    </location>
</feature>
<protein>
    <submittedName>
        <fullName evidence="7">Polysaccharide biosynthesis protein</fullName>
    </submittedName>
</protein>
<dbReference type="RefSeq" id="WP_087648919.1">
    <property type="nucleotide sequence ID" value="NZ_FCON02000145.1"/>
</dbReference>
<name>A0A158KRQ5_9BURK</name>
<keyword evidence="4 6" id="KW-1133">Transmembrane helix</keyword>
<feature type="transmembrane region" description="Helical" evidence="6">
    <location>
        <begin position="139"/>
        <end position="160"/>
    </location>
</feature>
<feature type="transmembrane region" description="Helical" evidence="6">
    <location>
        <begin position="113"/>
        <end position="133"/>
    </location>
</feature>
<sequence length="414" mass="45327">MLTRKSIISLYVVQLVGYALPLITIPYLSYVLGPAGIGTIGYAQTIAQISLILVDFGFDLTSTRKVAVHRHEPNVVNGIYWTTTTAKATLAVVGSGILVFLSLAISSESNDQIPLLMANLILWGNVLTPTWLYQGLQRMAVLAAAIVTARVVFLLPLFLLVRNNRDVALASALYFCPNLFAGLVLTGIAFSQKAVAWRYQTSIQTILAEAKESYHLFLSSVLTSTYMYANVLLLKIMSGNIVVGYYVAADKIITPLRQLSTPPIQALFPQICAMYAEGKYPSAQKIIRRLIIAFIGTGVLMLVGFELGGEWFVNRFFGPKFHETFQILRIMIIVPVIIGVAATLVQLQLIASGNQSVLKKIYLASALFHVCQAPLMIHVWGPIGAAYSVVATEIVATAMVLLACKEVRAKHRYV</sequence>
<feature type="transmembrane region" description="Helical" evidence="6">
    <location>
        <begin position="226"/>
        <end position="248"/>
    </location>
</feature>
<evidence type="ECO:0000313" key="8">
    <source>
        <dbReference type="Proteomes" id="UP000054770"/>
    </source>
</evidence>
<keyword evidence="3 6" id="KW-0812">Transmembrane</keyword>
<evidence type="ECO:0000256" key="4">
    <source>
        <dbReference type="ARBA" id="ARBA00022989"/>
    </source>
</evidence>